<feature type="transmembrane region" description="Helical" evidence="1">
    <location>
        <begin position="77"/>
        <end position="102"/>
    </location>
</feature>
<proteinExistence type="predicted"/>
<evidence type="ECO:0000313" key="3">
    <source>
        <dbReference type="EMBL" id="MFD2571282.1"/>
    </source>
</evidence>
<dbReference type="RefSeq" id="WP_381522677.1">
    <property type="nucleotide sequence ID" value="NZ_JBHULN010000006.1"/>
</dbReference>
<dbReference type="InterPro" id="IPR050640">
    <property type="entry name" value="Bact_2-comp_sensor_kinase"/>
</dbReference>
<dbReference type="Proteomes" id="UP001597469">
    <property type="component" value="Unassembled WGS sequence"/>
</dbReference>
<sequence length="354" mass="40921">MKPYYETRLRIVGPLVLYAFGTIFFRLNVYFSEDLNMILRYEWIGISAGYICWNLTRWVVLLIQRRNPGLGQTKKRLLWLAAVYPFLVNIGVFIRLVAHSWLSGKLFYWPGLFDYATTTGIQLFYHSIYIAIYEGIYLYRQWQQTNAEKEALLKVQWQGQFESLKNQVNPHFLFNSLNSLSSLISDEPAKAERFVDEMAKVYRYLLRSNEGELTTLKTELGFISSYTHLLKTRYGKGISVTVDVEAVEDTCYLPPLTLQMLVENAVKHNTILNHKPLTIEIKAMPSVHQHVGQLMVRNNLQKRTIRTGSNQVGLSNIAAKYQMLSKQDIVVEDDGQYFTVLLPLLSETQLIKAV</sequence>
<keyword evidence="3" id="KW-0418">Kinase</keyword>
<name>A0ABW5M6H5_9BACT</name>
<accession>A0ABW5M6H5</accession>
<dbReference type="PANTHER" id="PTHR34220">
    <property type="entry name" value="SENSOR HISTIDINE KINASE YPDA"/>
    <property type="match status" value="1"/>
</dbReference>
<dbReference type="EC" id="2.7.13.3" evidence="3"/>
<dbReference type="Pfam" id="PF06580">
    <property type="entry name" value="His_kinase"/>
    <property type="match status" value="1"/>
</dbReference>
<evidence type="ECO:0000313" key="4">
    <source>
        <dbReference type="Proteomes" id="UP001597469"/>
    </source>
</evidence>
<comment type="caution">
    <text evidence="3">The sequence shown here is derived from an EMBL/GenBank/DDBJ whole genome shotgun (WGS) entry which is preliminary data.</text>
</comment>
<feature type="transmembrane region" description="Helical" evidence="1">
    <location>
        <begin position="43"/>
        <end position="65"/>
    </location>
</feature>
<keyword evidence="1" id="KW-0472">Membrane</keyword>
<evidence type="ECO:0000256" key="1">
    <source>
        <dbReference type="SAM" id="Phobius"/>
    </source>
</evidence>
<feature type="domain" description="Signal transduction histidine kinase internal region" evidence="2">
    <location>
        <begin position="160"/>
        <end position="236"/>
    </location>
</feature>
<reference evidence="4" key="1">
    <citation type="journal article" date="2019" name="Int. J. Syst. Evol. Microbiol.">
        <title>The Global Catalogue of Microorganisms (GCM) 10K type strain sequencing project: providing services to taxonomists for standard genome sequencing and annotation.</title>
        <authorList>
            <consortium name="The Broad Institute Genomics Platform"/>
            <consortium name="The Broad Institute Genome Sequencing Center for Infectious Disease"/>
            <person name="Wu L."/>
            <person name="Ma J."/>
        </authorList>
    </citation>
    <scope>NUCLEOTIDE SEQUENCE [LARGE SCALE GENOMIC DNA]</scope>
    <source>
        <strain evidence="4">KCTC 42805</strain>
    </source>
</reference>
<gene>
    <name evidence="3" type="ORF">ACFSUS_11605</name>
</gene>
<evidence type="ECO:0000259" key="2">
    <source>
        <dbReference type="Pfam" id="PF06580"/>
    </source>
</evidence>
<feature type="transmembrane region" description="Helical" evidence="1">
    <location>
        <begin position="122"/>
        <end position="139"/>
    </location>
</feature>
<dbReference type="EMBL" id="JBHULN010000006">
    <property type="protein sequence ID" value="MFD2571282.1"/>
    <property type="molecule type" value="Genomic_DNA"/>
</dbReference>
<organism evidence="3 4">
    <name type="scientific">Spirosoma soli</name>
    <dbReference type="NCBI Taxonomy" id="1770529"/>
    <lineage>
        <taxon>Bacteria</taxon>
        <taxon>Pseudomonadati</taxon>
        <taxon>Bacteroidota</taxon>
        <taxon>Cytophagia</taxon>
        <taxon>Cytophagales</taxon>
        <taxon>Cytophagaceae</taxon>
        <taxon>Spirosoma</taxon>
    </lineage>
</organism>
<keyword evidence="1" id="KW-0812">Transmembrane</keyword>
<feature type="transmembrane region" description="Helical" evidence="1">
    <location>
        <begin position="12"/>
        <end position="31"/>
    </location>
</feature>
<protein>
    <submittedName>
        <fullName evidence="3">Sensor histidine kinase</fullName>
        <ecNumber evidence="3">2.7.13.3</ecNumber>
    </submittedName>
</protein>
<dbReference type="GO" id="GO:0004673">
    <property type="term" value="F:protein histidine kinase activity"/>
    <property type="evidence" value="ECO:0007669"/>
    <property type="project" value="UniProtKB-EC"/>
</dbReference>
<dbReference type="PANTHER" id="PTHR34220:SF7">
    <property type="entry name" value="SENSOR HISTIDINE KINASE YPDA"/>
    <property type="match status" value="1"/>
</dbReference>
<keyword evidence="1" id="KW-1133">Transmembrane helix</keyword>
<keyword evidence="4" id="KW-1185">Reference proteome</keyword>
<dbReference type="InterPro" id="IPR010559">
    <property type="entry name" value="Sig_transdc_His_kin_internal"/>
</dbReference>
<keyword evidence="3" id="KW-0808">Transferase</keyword>